<dbReference type="Proteomes" id="UP001483898">
    <property type="component" value="Chromosome"/>
</dbReference>
<organism evidence="2 3">
    <name type="scientific">Candidatus Phytoplasma asteris</name>
    <dbReference type="NCBI Taxonomy" id="85620"/>
    <lineage>
        <taxon>Bacteria</taxon>
        <taxon>Bacillati</taxon>
        <taxon>Mycoplasmatota</taxon>
        <taxon>Mollicutes</taxon>
        <taxon>Acholeplasmatales</taxon>
        <taxon>Acholeplasmataceae</taxon>
        <taxon>Candidatus Phytoplasma</taxon>
        <taxon>16SrI (Aster yellows group)</taxon>
    </lineage>
</organism>
<reference evidence="2" key="1">
    <citation type="submission" date="2023-06" db="EMBL/GenBank/DDBJ databases">
        <title>Complete Genome of Candidatus Phytoplasma asteris M8.</title>
        <authorList>
            <person name="Toth R."/>
            <person name="Ilic A.-M."/>
            <person name="Huettel B."/>
            <person name="Duduk B."/>
            <person name="Kube M."/>
        </authorList>
    </citation>
    <scope>NUCLEOTIDE SEQUENCE [LARGE SCALE GENOMIC DNA]</scope>
    <source>
        <strain evidence="2">M8</strain>
    </source>
</reference>
<name>A0ABZ3CDF8_9MOLU</name>
<feature type="region of interest" description="Disordered" evidence="1">
    <location>
        <begin position="1"/>
        <end position="20"/>
    </location>
</feature>
<proteinExistence type="predicted"/>
<evidence type="ECO:0000313" key="3">
    <source>
        <dbReference type="Proteomes" id="UP001483898"/>
    </source>
</evidence>
<protein>
    <submittedName>
        <fullName evidence="2">Uncharacterized protein</fullName>
    </submittedName>
</protein>
<dbReference type="RefSeq" id="WP_342386501.1">
    <property type="nucleotide sequence ID" value="NZ_CP128414.1"/>
</dbReference>
<keyword evidence="3" id="KW-1185">Reference proteome</keyword>
<sequence>MEQFTETESSSSDCTQTGPIPTKIPPLRALGLECFLAKTLICNHNNKKIQTATKK</sequence>
<evidence type="ECO:0000256" key="1">
    <source>
        <dbReference type="SAM" id="MobiDB-lite"/>
    </source>
</evidence>
<feature type="compositionally biased region" description="Polar residues" evidence="1">
    <location>
        <begin position="1"/>
        <end position="19"/>
    </location>
</feature>
<gene>
    <name evidence="2" type="ORF">QN326_07490</name>
</gene>
<evidence type="ECO:0000313" key="2">
    <source>
        <dbReference type="EMBL" id="WZX02689.1"/>
    </source>
</evidence>
<dbReference type="EMBL" id="CP128414">
    <property type="protein sequence ID" value="WZX02689.1"/>
    <property type="molecule type" value="Genomic_DNA"/>
</dbReference>
<accession>A0ABZ3CDF8</accession>